<dbReference type="Pfam" id="PF02472">
    <property type="entry name" value="ExbD"/>
    <property type="match status" value="1"/>
</dbReference>
<sequence length="157" mass="17015">MAGGGRKSMDSQIPLVPFIDFLITLVVFLLSSFSASGELLSQRPNLVMPNATNAIDLELAPIVAIDARVVTLDGRRMADTPTLAANAGLERIEQLVSDLETLRRNWSILHAREPFPGTVIVQADRSIDFRVIKKVMFSAAQAGYTNISFAVNQTGGD</sequence>
<evidence type="ECO:0000256" key="3">
    <source>
        <dbReference type="ARBA" id="ARBA00022475"/>
    </source>
</evidence>
<evidence type="ECO:0000256" key="1">
    <source>
        <dbReference type="ARBA" id="ARBA00004162"/>
    </source>
</evidence>
<protein>
    <submittedName>
        <fullName evidence="9">Adventurous gliding motility protein S</fullName>
    </submittedName>
</protein>
<reference evidence="9 10" key="1">
    <citation type="submission" date="2015-03" db="EMBL/GenBank/DDBJ databases">
        <title>Genome assembly of Sandaracinus amylolyticus DSM 53668.</title>
        <authorList>
            <person name="Sharma G."/>
            <person name="Subramanian S."/>
        </authorList>
    </citation>
    <scope>NUCLEOTIDE SEQUENCE [LARGE SCALE GENOMIC DNA]</scope>
    <source>
        <strain evidence="9 10">DSM 53668</strain>
    </source>
</reference>
<evidence type="ECO:0000313" key="9">
    <source>
        <dbReference type="EMBL" id="AKF03328.1"/>
    </source>
</evidence>
<evidence type="ECO:0000256" key="7">
    <source>
        <dbReference type="RuleBase" id="RU003879"/>
    </source>
</evidence>
<dbReference type="KEGG" id="samy:DB32_000477"/>
<dbReference type="GO" id="GO:0015031">
    <property type="term" value="P:protein transport"/>
    <property type="evidence" value="ECO:0007669"/>
    <property type="project" value="UniProtKB-KW"/>
</dbReference>
<organism evidence="9 10">
    <name type="scientific">Sandaracinus amylolyticus</name>
    <dbReference type="NCBI Taxonomy" id="927083"/>
    <lineage>
        <taxon>Bacteria</taxon>
        <taxon>Pseudomonadati</taxon>
        <taxon>Myxococcota</taxon>
        <taxon>Polyangia</taxon>
        <taxon>Polyangiales</taxon>
        <taxon>Sandaracinaceae</taxon>
        <taxon>Sandaracinus</taxon>
    </lineage>
</organism>
<evidence type="ECO:0000256" key="4">
    <source>
        <dbReference type="ARBA" id="ARBA00022692"/>
    </source>
</evidence>
<dbReference type="EMBL" id="CP011125">
    <property type="protein sequence ID" value="AKF03328.1"/>
    <property type="molecule type" value="Genomic_DNA"/>
</dbReference>
<dbReference type="GO" id="GO:0005886">
    <property type="term" value="C:plasma membrane"/>
    <property type="evidence" value="ECO:0007669"/>
    <property type="project" value="UniProtKB-SubCell"/>
</dbReference>
<dbReference type="STRING" id="927083.DB32_000477"/>
<keyword evidence="6 8" id="KW-0472">Membrane</keyword>
<keyword evidence="4 7" id="KW-0812">Transmembrane</keyword>
<accession>A0A0F6YF93</accession>
<evidence type="ECO:0000256" key="6">
    <source>
        <dbReference type="ARBA" id="ARBA00023136"/>
    </source>
</evidence>
<comment type="similarity">
    <text evidence="2 7">Belongs to the ExbD/TolR family.</text>
</comment>
<comment type="subcellular location">
    <subcellularLocation>
        <location evidence="1">Cell membrane</location>
        <topology evidence="1">Single-pass membrane protein</topology>
    </subcellularLocation>
    <subcellularLocation>
        <location evidence="7">Cell membrane</location>
        <topology evidence="7">Single-pass type II membrane protein</topology>
    </subcellularLocation>
</comment>
<dbReference type="GO" id="GO:0022857">
    <property type="term" value="F:transmembrane transporter activity"/>
    <property type="evidence" value="ECO:0007669"/>
    <property type="project" value="InterPro"/>
</dbReference>
<dbReference type="Proteomes" id="UP000034883">
    <property type="component" value="Chromosome"/>
</dbReference>
<keyword evidence="10" id="KW-1185">Reference proteome</keyword>
<evidence type="ECO:0000256" key="5">
    <source>
        <dbReference type="ARBA" id="ARBA00022989"/>
    </source>
</evidence>
<dbReference type="InterPro" id="IPR003400">
    <property type="entry name" value="ExbD"/>
</dbReference>
<keyword evidence="5 8" id="KW-1133">Transmembrane helix</keyword>
<dbReference type="AlphaFoldDB" id="A0A0F6YF93"/>
<feature type="transmembrane region" description="Helical" evidence="8">
    <location>
        <begin position="12"/>
        <end position="33"/>
    </location>
</feature>
<evidence type="ECO:0000256" key="2">
    <source>
        <dbReference type="ARBA" id="ARBA00005811"/>
    </source>
</evidence>
<evidence type="ECO:0000256" key="8">
    <source>
        <dbReference type="SAM" id="Phobius"/>
    </source>
</evidence>
<keyword evidence="3" id="KW-1003">Cell membrane</keyword>
<gene>
    <name evidence="9" type="ORF">DB32_000477</name>
</gene>
<proteinExistence type="inferred from homology"/>
<name>A0A0F6YF93_9BACT</name>
<keyword evidence="7" id="KW-0653">Protein transport</keyword>
<evidence type="ECO:0000313" key="10">
    <source>
        <dbReference type="Proteomes" id="UP000034883"/>
    </source>
</evidence>
<keyword evidence="7" id="KW-0813">Transport</keyword>